<evidence type="ECO:0000313" key="4">
    <source>
        <dbReference type="Proteomes" id="UP001500363"/>
    </source>
</evidence>
<protein>
    <submittedName>
        <fullName evidence="3">Uncharacterized protein</fullName>
    </submittedName>
</protein>
<evidence type="ECO:0000313" key="3">
    <source>
        <dbReference type="EMBL" id="GAA1521262.1"/>
    </source>
</evidence>
<reference evidence="3 4" key="1">
    <citation type="journal article" date="2019" name="Int. J. Syst. Evol. Microbiol.">
        <title>The Global Catalogue of Microorganisms (GCM) 10K type strain sequencing project: providing services to taxonomists for standard genome sequencing and annotation.</title>
        <authorList>
            <consortium name="The Broad Institute Genomics Platform"/>
            <consortium name="The Broad Institute Genome Sequencing Center for Infectious Disease"/>
            <person name="Wu L."/>
            <person name="Ma J."/>
        </authorList>
    </citation>
    <scope>NUCLEOTIDE SEQUENCE [LARGE SCALE GENOMIC DNA]</scope>
    <source>
        <strain evidence="3 4">JCM 14303</strain>
    </source>
</reference>
<proteinExistence type="predicted"/>
<gene>
    <name evidence="3" type="ORF">GCM10009741_22840</name>
</gene>
<feature type="region of interest" description="Disordered" evidence="2">
    <location>
        <begin position="161"/>
        <end position="184"/>
    </location>
</feature>
<dbReference type="EMBL" id="BAAANC010000001">
    <property type="protein sequence ID" value="GAA1521262.1"/>
    <property type="molecule type" value="Genomic_DNA"/>
</dbReference>
<accession>A0ABN2ALY3</accession>
<name>A0ABN2ALY3_9ACTN</name>
<keyword evidence="1" id="KW-0175">Coiled coil</keyword>
<comment type="caution">
    <text evidence="3">The sequence shown here is derived from an EMBL/GenBank/DDBJ whole genome shotgun (WGS) entry which is preliminary data.</text>
</comment>
<evidence type="ECO:0000256" key="2">
    <source>
        <dbReference type="SAM" id="MobiDB-lite"/>
    </source>
</evidence>
<dbReference type="Proteomes" id="UP001500363">
    <property type="component" value="Unassembled WGS sequence"/>
</dbReference>
<feature type="coiled-coil region" evidence="1">
    <location>
        <begin position="627"/>
        <end position="654"/>
    </location>
</feature>
<organism evidence="3 4">
    <name type="scientific">Kribbella lupini</name>
    <dbReference type="NCBI Taxonomy" id="291602"/>
    <lineage>
        <taxon>Bacteria</taxon>
        <taxon>Bacillati</taxon>
        <taxon>Actinomycetota</taxon>
        <taxon>Actinomycetes</taxon>
        <taxon>Propionibacteriales</taxon>
        <taxon>Kribbellaceae</taxon>
        <taxon>Kribbella</taxon>
    </lineage>
</organism>
<sequence length="1099" mass="117364">MPHMGGRPEDGPGGERVDVRLLRTDDLIDLRLVAYGCTIEPAEGGSELVAGVDALLVVHFPTQHLGEQVWDAGAPPPAPAVPNTPSSHVAAGPTRLVYEVPEGTRIPYTVRDVLEAIAVLRLRVAPNATPAGEALGDRGSEPPGELETAIEAPYRLIVSPSERGAFRHDSTPKGPAGRPELWRTRLSVRTDEGFDDDNDEQRIVRALWTRDRELPPPGPGQPAEFAQAVTRENREAIVEQTHGGERGNARTPLEVRNLRLSSLGAWFDWKGSWEFPSTIVDYRHQAFMGRDGYVRITYPGFLYPFGHRCYLVEITEREVRHRASPVAYLWQRRFIVLRQPVRDYDPAERDNPFGRISVSPLVTPDLEKPVGGGHPFVPFRGGRPFPFTLTTVDRGGQTRSWAAPLVFVQAEKDNEQVFVRFPEEAAPRYFPVRQIQGRGQTLAVAPTVKAGDTSIEVAHLIFDAEIDSANVTSRPFLTETRAVVPSMRHLAPQAPAVDLVFAKPYLADGLPARALDAQPVPGMPNAGELVLALKSTAPAVDFTNGSDRSGGFVAPNLSVRGISRALGAIGENGNGPSAFDAGQFDPKSFLSGAMPKLFGLFSLLDLLPQGGSLAEAPAFVSDTLDAVTKLVTEAQRLKAELDNAEARLAREVTEAAHDGARAVAQQAKDALDARLVGLRNALDALITAVQGLPGTTGAVGPAALTLSSELGLLGDAIGVPGVPAAVRSALAKPVRMLQTLTALAADAGELAKLLEGVVGGQVTARLRWRPDIQPWGAQIGVPNLFQPKVDHALRIDVEVRASATAPPEVDILAELVDFDLNLIGDGPGGLMKLKFRRIAFHAGSVGKPEVDVVFGGIGFLGPLGFVDRLRELIPFDGFSDPPCVDVTPAGVTAGFDLTLPNVSVGVFSLENIALGADARVPFLGDAMTVGFHFCAKDAPFRLTVMCIGGGGWLGLRASPKGLVLLELGLEACACLSVDLGVASGSVSIAVGVYLRLEADKGLLTAYFRIRGEVDVLGLVSASITLELSLTYHFDTGKLIGRASLVVEVEVLFFSASVEISVERRLAGSKGDPTMYQVMPPAADGTNADWSLYCDAFAPV</sequence>
<evidence type="ECO:0000256" key="1">
    <source>
        <dbReference type="SAM" id="Coils"/>
    </source>
</evidence>
<keyword evidence="4" id="KW-1185">Reference proteome</keyword>